<protein>
    <recommendedName>
        <fullName evidence="5">DUF3261 domain-containing protein</fullName>
    </recommendedName>
</protein>
<evidence type="ECO:0000256" key="2">
    <source>
        <dbReference type="SAM" id="SignalP"/>
    </source>
</evidence>
<feature type="signal peptide" evidence="2">
    <location>
        <begin position="1"/>
        <end position="25"/>
    </location>
</feature>
<comment type="caution">
    <text evidence="3">The sequence shown here is derived from an EMBL/GenBank/DDBJ whole genome shotgun (WGS) entry which is preliminary data.</text>
</comment>
<accession>S3BE85</accession>
<name>S3BE85_9BURK</name>
<keyword evidence="4" id="KW-1185">Reference proteome</keyword>
<feature type="region of interest" description="Disordered" evidence="1">
    <location>
        <begin position="30"/>
        <end position="67"/>
    </location>
</feature>
<gene>
    <name evidence="3" type="ORF">HMPREF1476_01443</name>
</gene>
<dbReference type="EMBL" id="ATCF01000021">
    <property type="protein sequence ID" value="EPD98701.1"/>
    <property type="molecule type" value="Genomic_DNA"/>
</dbReference>
<organism evidence="3 4">
    <name type="scientific">Sutterella wadsworthensis HGA0223</name>
    <dbReference type="NCBI Taxonomy" id="1203554"/>
    <lineage>
        <taxon>Bacteria</taxon>
        <taxon>Pseudomonadati</taxon>
        <taxon>Pseudomonadota</taxon>
        <taxon>Betaproteobacteria</taxon>
        <taxon>Burkholderiales</taxon>
        <taxon>Sutterellaceae</taxon>
        <taxon>Sutterella</taxon>
    </lineage>
</organism>
<reference evidence="3 4" key="1">
    <citation type="submission" date="2013-04" db="EMBL/GenBank/DDBJ databases">
        <title>The Genome Sequence of Sutterella wadsworthensis HGA0223.</title>
        <authorList>
            <consortium name="The Broad Institute Genomics Platform"/>
            <person name="Earl A."/>
            <person name="Ward D."/>
            <person name="Feldgarden M."/>
            <person name="Gevers D."/>
            <person name="Schmidt T.M."/>
            <person name="Dover J."/>
            <person name="Dai D."/>
            <person name="Walker B."/>
            <person name="Young S."/>
            <person name="Zeng Q."/>
            <person name="Gargeya S."/>
            <person name="Fitzgerald M."/>
            <person name="Haas B."/>
            <person name="Abouelleil A."/>
            <person name="Allen A.W."/>
            <person name="Alvarado L."/>
            <person name="Arachchi H.M."/>
            <person name="Berlin A.M."/>
            <person name="Chapman S.B."/>
            <person name="Gainer-Dewar J."/>
            <person name="Goldberg J."/>
            <person name="Griggs A."/>
            <person name="Gujja S."/>
            <person name="Hansen M."/>
            <person name="Howarth C."/>
            <person name="Imamovic A."/>
            <person name="Ireland A."/>
            <person name="Larimer J."/>
            <person name="McCowan C."/>
            <person name="Murphy C."/>
            <person name="Pearson M."/>
            <person name="Poon T.W."/>
            <person name="Priest M."/>
            <person name="Roberts A."/>
            <person name="Saif S."/>
            <person name="Shea T."/>
            <person name="Sisk P."/>
            <person name="Sykes S."/>
            <person name="Wortman J."/>
            <person name="Nusbaum C."/>
            <person name="Birren B."/>
        </authorList>
    </citation>
    <scope>NUCLEOTIDE SEQUENCE [LARGE SCALE GENOMIC DNA]</scope>
    <source>
        <strain evidence="3 4">HGA0223</strain>
    </source>
</reference>
<dbReference type="AlphaFoldDB" id="S3BE85"/>
<proteinExistence type="predicted"/>
<dbReference type="Proteomes" id="UP000014400">
    <property type="component" value="Unassembled WGS sequence"/>
</dbReference>
<feature type="chain" id="PRO_5004506175" description="DUF3261 domain-containing protein" evidence="2">
    <location>
        <begin position="26"/>
        <end position="236"/>
    </location>
</feature>
<dbReference type="HOGENOM" id="CLU_1174945_0_0_4"/>
<dbReference type="RefSeq" id="WP_016474653.1">
    <property type="nucleotide sequence ID" value="NZ_KE150480.1"/>
</dbReference>
<evidence type="ECO:0000256" key="1">
    <source>
        <dbReference type="SAM" id="MobiDB-lite"/>
    </source>
</evidence>
<feature type="compositionally biased region" description="Low complexity" evidence="1">
    <location>
        <begin position="30"/>
        <end position="41"/>
    </location>
</feature>
<evidence type="ECO:0000313" key="3">
    <source>
        <dbReference type="EMBL" id="EPD98701.1"/>
    </source>
</evidence>
<evidence type="ECO:0000313" key="4">
    <source>
        <dbReference type="Proteomes" id="UP000014400"/>
    </source>
</evidence>
<evidence type="ECO:0008006" key="5">
    <source>
        <dbReference type="Google" id="ProtNLM"/>
    </source>
</evidence>
<keyword evidence="2" id="KW-0732">Signal</keyword>
<dbReference type="Pfam" id="PF11659">
    <property type="entry name" value="DUF3261"/>
    <property type="match status" value="1"/>
</dbReference>
<dbReference type="InterPro" id="IPR021675">
    <property type="entry name" value="DUF3261"/>
</dbReference>
<sequence>MPVRSRRLFLTALFAVSLLSGCALKKTAESSAESASQKKAAPLQRKPSAKSGKTAEPPKPQKPSAAAKERAFVPVFLPAIADAPQLSLDQQIVIRFSPKAAQHGAPAAVPPLRATVLSAPGSVNAVFSALSMTVWRISWDGSTITEARSPRLDERISAERLLRDLTFTLWPTQSIAAAVPSGFVFSSHRQGPTEIRELSSEGTALLRAHITQMGSRSMITIENEPEGYTLQIESLL</sequence>
<dbReference type="eggNOG" id="ENOG5032QHM">
    <property type="taxonomic scope" value="Bacteria"/>
</dbReference>
<dbReference type="PROSITE" id="PS51257">
    <property type="entry name" value="PROKAR_LIPOPROTEIN"/>
    <property type="match status" value="1"/>
</dbReference>
<dbReference type="PATRIC" id="fig|1203554.3.peg.1509"/>